<sequence length="188" mass="21228">MIKKHFKKAIFILAVCLALCGAIVYDSLHSKNPERVEIHTSYTYNYGSLDELVNNSNIIAVVEITSNGKQIGNGPLPETIFTAEVKKSIYNCKKGEEIKLYMIGGKKDNRIYEKSDDPLMKSGEKYLIFAKKNDDGTYTTLSGTQGRMKYDNGKINSFKFANKNSNLTFDNVSEDSMVKMINEVKRIK</sequence>
<gene>
    <name evidence="2" type="ORF">HHT355_2379</name>
</gene>
<accession>A0A0H5SKE5</accession>
<evidence type="ECO:0000256" key="1">
    <source>
        <dbReference type="SAM" id="SignalP"/>
    </source>
</evidence>
<feature type="chain" id="PRO_5039221949" evidence="1">
    <location>
        <begin position="25"/>
        <end position="188"/>
    </location>
</feature>
<evidence type="ECO:0000313" key="3">
    <source>
        <dbReference type="Proteomes" id="UP000236497"/>
    </source>
</evidence>
<evidence type="ECO:0000313" key="2">
    <source>
        <dbReference type="EMBL" id="CRZ35565.1"/>
    </source>
</evidence>
<reference evidence="2 3" key="1">
    <citation type="submission" date="2015-06" db="EMBL/GenBank/DDBJ databases">
        <authorList>
            <person name="Wibberg Daniel"/>
        </authorList>
    </citation>
    <scope>NUCLEOTIDE SEQUENCE [LARGE SCALE GENOMIC DNA]</scope>
    <source>
        <strain evidence="2 3">T3/55T</strain>
    </source>
</reference>
<dbReference type="EMBL" id="CVTD020000026">
    <property type="protein sequence ID" value="CRZ35565.1"/>
    <property type="molecule type" value="Genomic_DNA"/>
</dbReference>
<dbReference type="RefSeq" id="WP_103203643.1">
    <property type="nucleotide sequence ID" value="NZ_CVTD020000026.1"/>
</dbReference>
<keyword evidence="3" id="KW-1185">Reference proteome</keyword>
<name>A0A0H5SKE5_HERHM</name>
<protein>
    <submittedName>
        <fullName evidence="2">Putative secreted protein</fullName>
    </submittedName>
</protein>
<organism evidence="2 3">
    <name type="scientific">Herbinix hemicellulosilytica</name>
    <dbReference type="NCBI Taxonomy" id="1564487"/>
    <lineage>
        <taxon>Bacteria</taxon>
        <taxon>Bacillati</taxon>
        <taxon>Bacillota</taxon>
        <taxon>Clostridia</taxon>
        <taxon>Lachnospirales</taxon>
        <taxon>Lachnospiraceae</taxon>
        <taxon>Herbinix</taxon>
    </lineage>
</organism>
<dbReference type="OrthoDB" id="2068048at2"/>
<feature type="signal peptide" evidence="1">
    <location>
        <begin position="1"/>
        <end position="24"/>
    </location>
</feature>
<dbReference type="AlphaFoldDB" id="A0A0H5SKE5"/>
<proteinExistence type="predicted"/>
<dbReference type="Proteomes" id="UP000236497">
    <property type="component" value="Unassembled WGS sequence"/>
</dbReference>
<keyword evidence="1" id="KW-0732">Signal</keyword>